<sequence length="580" mass="65251">MNCMDDSQLKMIWFNCKGSGLLSSNDTTLECSFNKAEGEDVLTLFFSYKNKTSQIYENIVIFTSTTEPRFTANGQYLSDRIDLLNQTLTSSPAKIIFSDLKCTDDASYKCNITYQIRRTFKQHTVESHATQITVRVLPEKPQLTAFVNRSVISTPTSTATTTSMNTNTSLVIMEGDNITFVCSGNVGKPPGSFVFQMFRPGYILTNNYTNVITHTTTKDEMCFFLGISSLSIPIMSEDNQTIVRCIVDSSSADENLYEDSPTIEVVLQLIAVTAAAGVAFFLILLVGIRVLYKKRQQNIETNSEDNRQKEDTYAISQDGLYDKPGDRRHKHENNCEHYDVSNVISDSNNKPIASKDSNMLKCYPTPPGKSKSGGYESVVIDGDNPVLSTESNGCDCHAVEIVKQHNEKYMHSQKKDEETINTSPISPQPVEYAQVNEAKNDDMDKQTVNTSTERQERIKVESEERHKKKGENVDNTNTSKSSANSEYKKQRDNITAKIQQGNNDGSTRTVDNDENFDTTKYLRKQQTHGGRETSKRNDQTHTYTNQAYETDRNQSANEVSSQFRLFDGPNDDGERNHNAD</sequence>
<dbReference type="SUPFAM" id="SSF48726">
    <property type="entry name" value="Immunoglobulin"/>
    <property type="match status" value="1"/>
</dbReference>
<evidence type="ECO:0000313" key="4">
    <source>
        <dbReference type="Proteomes" id="UP000507470"/>
    </source>
</evidence>
<dbReference type="InterPro" id="IPR013783">
    <property type="entry name" value="Ig-like_fold"/>
</dbReference>
<dbReference type="Gene3D" id="2.60.40.10">
    <property type="entry name" value="Immunoglobulins"/>
    <property type="match status" value="2"/>
</dbReference>
<evidence type="ECO:0008006" key="5">
    <source>
        <dbReference type="Google" id="ProtNLM"/>
    </source>
</evidence>
<protein>
    <recommendedName>
        <fullName evidence="5">Ig-like domain-containing protein</fullName>
    </recommendedName>
</protein>
<evidence type="ECO:0000256" key="2">
    <source>
        <dbReference type="SAM" id="Phobius"/>
    </source>
</evidence>
<name>A0A6J8ABN2_MYTCO</name>
<dbReference type="Proteomes" id="UP000507470">
    <property type="component" value="Unassembled WGS sequence"/>
</dbReference>
<feature type="compositionally biased region" description="Basic and acidic residues" evidence="1">
    <location>
        <begin position="409"/>
        <end position="418"/>
    </location>
</feature>
<feature type="compositionally biased region" description="Polar residues" evidence="1">
    <location>
        <begin position="540"/>
        <end position="563"/>
    </location>
</feature>
<evidence type="ECO:0000313" key="3">
    <source>
        <dbReference type="EMBL" id="CAC5364396.1"/>
    </source>
</evidence>
<keyword evidence="2" id="KW-0812">Transmembrane</keyword>
<feature type="transmembrane region" description="Helical" evidence="2">
    <location>
        <begin position="265"/>
        <end position="292"/>
    </location>
</feature>
<keyword evidence="4" id="KW-1185">Reference proteome</keyword>
<feature type="compositionally biased region" description="Polar residues" evidence="1">
    <location>
        <begin position="496"/>
        <end position="509"/>
    </location>
</feature>
<organism evidence="3 4">
    <name type="scientific">Mytilus coruscus</name>
    <name type="common">Sea mussel</name>
    <dbReference type="NCBI Taxonomy" id="42192"/>
    <lineage>
        <taxon>Eukaryota</taxon>
        <taxon>Metazoa</taxon>
        <taxon>Spiralia</taxon>
        <taxon>Lophotrochozoa</taxon>
        <taxon>Mollusca</taxon>
        <taxon>Bivalvia</taxon>
        <taxon>Autobranchia</taxon>
        <taxon>Pteriomorphia</taxon>
        <taxon>Mytilida</taxon>
        <taxon>Mytiloidea</taxon>
        <taxon>Mytilidae</taxon>
        <taxon>Mytilinae</taxon>
        <taxon>Mytilus</taxon>
    </lineage>
</organism>
<feature type="region of interest" description="Disordered" evidence="1">
    <location>
        <begin position="437"/>
        <end position="580"/>
    </location>
</feature>
<gene>
    <name evidence="3" type="ORF">MCOR_5465</name>
</gene>
<keyword evidence="2" id="KW-0472">Membrane</keyword>
<evidence type="ECO:0000256" key="1">
    <source>
        <dbReference type="SAM" id="MobiDB-lite"/>
    </source>
</evidence>
<dbReference type="InterPro" id="IPR036179">
    <property type="entry name" value="Ig-like_dom_sf"/>
</dbReference>
<feature type="region of interest" description="Disordered" evidence="1">
    <location>
        <begin position="299"/>
        <end position="334"/>
    </location>
</feature>
<feature type="compositionally biased region" description="Basic and acidic residues" evidence="1">
    <location>
        <begin position="529"/>
        <end position="539"/>
    </location>
</feature>
<keyword evidence="2" id="KW-1133">Transmembrane helix</keyword>
<dbReference type="AlphaFoldDB" id="A0A6J8ABN2"/>
<accession>A0A6J8ABN2</accession>
<dbReference type="OrthoDB" id="6158624at2759"/>
<feature type="compositionally biased region" description="Polar residues" evidence="1">
    <location>
        <begin position="473"/>
        <end position="485"/>
    </location>
</feature>
<feature type="compositionally biased region" description="Basic and acidic residues" evidence="1">
    <location>
        <begin position="453"/>
        <end position="465"/>
    </location>
</feature>
<feature type="region of interest" description="Disordered" evidence="1">
    <location>
        <begin position="409"/>
        <end position="428"/>
    </location>
</feature>
<reference evidence="3 4" key="1">
    <citation type="submission" date="2020-06" db="EMBL/GenBank/DDBJ databases">
        <authorList>
            <person name="Li R."/>
            <person name="Bekaert M."/>
        </authorList>
    </citation>
    <scope>NUCLEOTIDE SEQUENCE [LARGE SCALE GENOMIC DNA]</scope>
    <source>
        <strain evidence="4">wild</strain>
    </source>
</reference>
<dbReference type="EMBL" id="CACVKT020000971">
    <property type="protein sequence ID" value="CAC5364396.1"/>
    <property type="molecule type" value="Genomic_DNA"/>
</dbReference>
<proteinExistence type="predicted"/>